<evidence type="ECO:0000313" key="4">
    <source>
        <dbReference type="Proteomes" id="UP001299970"/>
    </source>
</evidence>
<dbReference type="Proteomes" id="UP001299970">
    <property type="component" value="Unassembled WGS sequence"/>
</dbReference>
<comment type="caution">
    <text evidence="3">The sequence shown here is derived from an EMBL/GenBank/DDBJ whole genome shotgun (WGS) entry which is preliminary data.</text>
</comment>
<sequence>MPINQFAVRAAGTVAALALSLTLAACGGNTPSTPNSPAGAASTAAQPSQQFNDNDVHFTQMMIPHHRQAIAMAEMATGRAQNPDVKALAQQIKNEQDPEIQTMTGFLKAWGAQVPQDDAMSGMDHSSMSNGDMTDMSGMMSPEEMTQLSSASGTNFDRMFLQMMIAHHQGAVTDAQQELSEGMNEQAKTLASSIVTTQTAEINRMQQLLPTL</sequence>
<dbReference type="EMBL" id="JAKXMK010000004">
    <property type="protein sequence ID" value="MCH6165253.1"/>
    <property type="molecule type" value="Genomic_DNA"/>
</dbReference>
<feature type="chain" id="PRO_5046112829" evidence="1">
    <location>
        <begin position="26"/>
        <end position="212"/>
    </location>
</feature>
<dbReference type="Pfam" id="PF03713">
    <property type="entry name" value="DUF305"/>
    <property type="match status" value="1"/>
</dbReference>
<dbReference type="InterPro" id="IPR012347">
    <property type="entry name" value="Ferritin-like"/>
</dbReference>
<gene>
    <name evidence="3" type="ORF">MMF94_06125</name>
</gene>
<evidence type="ECO:0000313" key="3">
    <source>
        <dbReference type="EMBL" id="MCH6165253.1"/>
    </source>
</evidence>
<accession>A0ABS9TA09</accession>
<keyword evidence="4" id="KW-1185">Reference proteome</keyword>
<dbReference type="RefSeq" id="WP_241035278.1">
    <property type="nucleotide sequence ID" value="NZ_BAAAJF010000018.1"/>
</dbReference>
<name>A0ABS9TA09_9PSEU</name>
<reference evidence="3 4" key="1">
    <citation type="submission" date="2022-03" db="EMBL/GenBank/DDBJ databases">
        <title>Pseudonocardia alaer sp. nov., a novel actinomycete isolated from reed forest soil.</title>
        <authorList>
            <person name="Wang L."/>
        </authorList>
    </citation>
    <scope>NUCLEOTIDE SEQUENCE [LARGE SCALE GENOMIC DNA]</scope>
    <source>
        <strain evidence="3 4">Y-16303</strain>
    </source>
</reference>
<dbReference type="InterPro" id="IPR005183">
    <property type="entry name" value="DUF305_CopM-like"/>
</dbReference>
<evidence type="ECO:0000256" key="1">
    <source>
        <dbReference type="SAM" id="SignalP"/>
    </source>
</evidence>
<dbReference type="PANTHER" id="PTHR36933">
    <property type="entry name" value="SLL0788 PROTEIN"/>
    <property type="match status" value="1"/>
</dbReference>
<evidence type="ECO:0000259" key="2">
    <source>
        <dbReference type="Pfam" id="PF03713"/>
    </source>
</evidence>
<keyword evidence="1" id="KW-0732">Signal</keyword>
<feature type="signal peptide" evidence="1">
    <location>
        <begin position="1"/>
        <end position="25"/>
    </location>
</feature>
<dbReference type="Gene3D" id="1.20.1260.10">
    <property type="match status" value="1"/>
</dbReference>
<feature type="domain" description="DUF305" evidence="2">
    <location>
        <begin position="55"/>
        <end position="209"/>
    </location>
</feature>
<proteinExistence type="predicted"/>
<protein>
    <submittedName>
        <fullName evidence="3">DUF305 domain-containing protein</fullName>
    </submittedName>
</protein>
<dbReference type="PANTHER" id="PTHR36933:SF1">
    <property type="entry name" value="SLL0788 PROTEIN"/>
    <property type="match status" value="1"/>
</dbReference>
<organism evidence="3 4">
    <name type="scientific">Pseudonocardia alaniniphila</name>
    <dbReference type="NCBI Taxonomy" id="75291"/>
    <lineage>
        <taxon>Bacteria</taxon>
        <taxon>Bacillati</taxon>
        <taxon>Actinomycetota</taxon>
        <taxon>Actinomycetes</taxon>
        <taxon>Pseudonocardiales</taxon>
        <taxon>Pseudonocardiaceae</taxon>
        <taxon>Pseudonocardia</taxon>
    </lineage>
</organism>